<evidence type="ECO:0008006" key="3">
    <source>
        <dbReference type="Google" id="ProtNLM"/>
    </source>
</evidence>
<proteinExistence type="predicted"/>
<name>A0A2K9DF07_9MICO</name>
<sequence length="58" mass="6080">MEAISLTTTGGWASAYSVTYRVYVSGVGWTAWVADGATAGTTGQGRAIEAIEIKLVKR</sequence>
<dbReference type="KEGG" id="mhos:CXR34_08710"/>
<protein>
    <recommendedName>
        <fullName evidence="3">Clostridial hydrophobic W</fullName>
    </recommendedName>
</protein>
<dbReference type="Pfam" id="PF07538">
    <property type="entry name" value="ChW"/>
    <property type="match status" value="1"/>
</dbReference>
<evidence type="ECO:0000313" key="2">
    <source>
        <dbReference type="Proteomes" id="UP000233276"/>
    </source>
</evidence>
<dbReference type="InterPro" id="IPR006637">
    <property type="entry name" value="ChW"/>
</dbReference>
<dbReference type="Proteomes" id="UP000233276">
    <property type="component" value="Chromosome"/>
</dbReference>
<reference evidence="1 2" key="1">
    <citation type="submission" date="2017-12" db="EMBL/GenBank/DDBJ databases">
        <title>Isolation and characterization of estrogens degradatiion strain Microbacterium hominis SJTG1.</title>
        <authorList>
            <person name="Xiong W."/>
            <person name="Yin C."/>
            <person name="Zheng D."/>
            <person name="Liang R."/>
        </authorList>
    </citation>
    <scope>NUCLEOTIDE SEQUENCE [LARGE SCALE GENOMIC DNA]</scope>
    <source>
        <strain evidence="1 2">SJTG1</strain>
    </source>
</reference>
<accession>A0A2K9DF07</accession>
<gene>
    <name evidence="1" type="ORF">CXR34_08710</name>
</gene>
<dbReference type="AlphaFoldDB" id="A0A2K9DF07"/>
<evidence type="ECO:0000313" key="1">
    <source>
        <dbReference type="EMBL" id="AUG29519.1"/>
    </source>
</evidence>
<organism evidence="1 2">
    <name type="scientific">Microbacterium hominis</name>
    <dbReference type="NCBI Taxonomy" id="162426"/>
    <lineage>
        <taxon>Bacteria</taxon>
        <taxon>Bacillati</taxon>
        <taxon>Actinomycetota</taxon>
        <taxon>Actinomycetes</taxon>
        <taxon>Micrococcales</taxon>
        <taxon>Microbacteriaceae</taxon>
        <taxon>Microbacterium</taxon>
    </lineage>
</organism>
<dbReference type="SMART" id="SM00728">
    <property type="entry name" value="ChW"/>
    <property type="match status" value="1"/>
</dbReference>
<dbReference type="EMBL" id="CP025299">
    <property type="protein sequence ID" value="AUG29519.1"/>
    <property type="molecule type" value="Genomic_DNA"/>
</dbReference>